<evidence type="ECO:0000313" key="1">
    <source>
        <dbReference type="EMBL" id="CAB4950253.1"/>
    </source>
</evidence>
<proteinExistence type="predicted"/>
<accession>A0A6J7K573</accession>
<dbReference type="GO" id="GO:0015035">
    <property type="term" value="F:protein-disulfide reductase activity"/>
    <property type="evidence" value="ECO:0007669"/>
    <property type="project" value="InterPro"/>
</dbReference>
<reference evidence="1" key="1">
    <citation type="submission" date="2020-05" db="EMBL/GenBank/DDBJ databases">
        <authorList>
            <person name="Chiriac C."/>
            <person name="Salcher M."/>
            <person name="Ghai R."/>
            <person name="Kavagutti S V."/>
        </authorList>
    </citation>
    <scope>NUCLEOTIDE SEQUENCE</scope>
</reference>
<name>A0A6J7K573_9ZZZZ</name>
<organism evidence="1">
    <name type="scientific">freshwater metagenome</name>
    <dbReference type="NCBI Taxonomy" id="449393"/>
    <lineage>
        <taxon>unclassified sequences</taxon>
        <taxon>metagenomes</taxon>
        <taxon>ecological metagenomes</taxon>
    </lineage>
</organism>
<dbReference type="InterPro" id="IPR007263">
    <property type="entry name" value="DCC1-like"/>
</dbReference>
<dbReference type="AlphaFoldDB" id="A0A6J7K573"/>
<protein>
    <submittedName>
        <fullName evidence="1">Unannotated protein</fullName>
    </submittedName>
</protein>
<dbReference type="EMBL" id="CAFBNL010000026">
    <property type="protein sequence ID" value="CAB4950253.1"/>
    <property type="molecule type" value="Genomic_DNA"/>
</dbReference>
<gene>
    <name evidence="1" type="ORF">UFOPK3789_00635</name>
</gene>
<sequence length="125" mass="13597">MPSKLIYDADCGFCTVSAHWIEARWLSSEVSLVASRDLDDNQLAAFGLTRLSVESAVQWIDSDSKAHAGARAIGLALLATSGWTRLAGRVINAPPARWIAPFFYRLLAANRHRLPGGTAECKINT</sequence>
<dbReference type="Pfam" id="PF04134">
    <property type="entry name" value="DCC1-like"/>
    <property type="match status" value="1"/>
</dbReference>